<comment type="cofactor">
    <cofactor evidence="1">
        <name>heme</name>
        <dbReference type="ChEBI" id="CHEBI:30413"/>
    </cofactor>
</comment>
<feature type="transmembrane region" description="Helical" evidence="10">
    <location>
        <begin position="58"/>
        <end position="80"/>
    </location>
</feature>
<dbReference type="SUPFAM" id="SSF81343">
    <property type="entry name" value="Fumarate reductase respiratory complex transmembrane subunits"/>
    <property type="match status" value="1"/>
</dbReference>
<gene>
    <name evidence="11" type="ORF">CKO42_11780</name>
</gene>
<name>A0A9X0W9E1_9GAMM</name>
<keyword evidence="12" id="KW-1185">Reference proteome</keyword>
<dbReference type="Proteomes" id="UP001138768">
    <property type="component" value="Unassembled WGS sequence"/>
</dbReference>
<evidence type="ECO:0000256" key="3">
    <source>
        <dbReference type="ARBA" id="ARBA00004370"/>
    </source>
</evidence>
<dbReference type="RefSeq" id="WP_200244071.1">
    <property type="nucleotide sequence ID" value="NZ_NRRY01000017.1"/>
</dbReference>
<feature type="transmembrane region" description="Helical" evidence="10">
    <location>
        <begin position="186"/>
        <end position="211"/>
    </location>
</feature>
<evidence type="ECO:0000313" key="12">
    <source>
        <dbReference type="Proteomes" id="UP001138768"/>
    </source>
</evidence>
<comment type="subcellular location">
    <subcellularLocation>
        <location evidence="3">Membrane</location>
    </subcellularLocation>
</comment>
<accession>A0A9X0W9E1</accession>
<evidence type="ECO:0000256" key="5">
    <source>
        <dbReference type="ARBA" id="ARBA00022692"/>
    </source>
</evidence>
<keyword evidence="5 10" id="KW-0812">Transmembrane</keyword>
<feature type="transmembrane region" description="Helical" evidence="10">
    <location>
        <begin position="12"/>
        <end position="33"/>
    </location>
</feature>
<keyword evidence="4" id="KW-0349">Heme</keyword>
<comment type="caution">
    <text evidence="11">The sequence shown here is derived from an EMBL/GenBank/DDBJ whole genome shotgun (WGS) entry which is preliminary data.</text>
</comment>
<reference evidence="11 12" key="1">
    <citation type="journal article" date="2020" name="Microorganisms">
        <title>Osmotic Adaptation and Compatible Solute Biosynthesis of Phototrophic Bacteria as Revealed from Genome Analyses.</title>
        <authorList>
            <person name="Imhoff J.F."/>
            <person name="Rahn T."/>
            <person name="Kunzel S."/>
            <person name="Keller A."/>
            <person name="Neulinger S.C."/>
        </authorList>
    </citation>
    <scope>NUCLEOTIDE SEQUENCE [LARGE SCALE GENOMIC DNA]</scope>
    <source>
        <strain evidence="11 12">DSM 25653</strain>
    </source>
</reference>
<keyword evidence="9 10" id="KW-0472">Membrane</keyword>
<comment type="function">
    <text evidence="2">Membrane-anchoring subunit of succinate dehydrogenase (SDH).</text>
</comment>
<evidence type="ECO:0000256" key="2">
    <source>
        <dbReference type="ARBA" id="ARBA00004050"/>
    </source>
</evidence>
<feature type="transmembrane region" description="Helical" evidence="10">
    <location>
        <begin position="147"/>
        <end position="174"/>
    </location>
</feature>
<dbReference type="InterPro" id="IPR000701">
    <property type="entry name" value="SuccDH_FuR_B_TM-su"/>
</dbReference>
<evidence type="ECO:0000256" key="8">
    <source>
        <dbReference type="ARBA" id="ARBA00023004"/>
    </source>
</evidence>
<keyword evidence="8" id="KW-0408">Iron</keyword>
<evidence type="ECO:0000256" key="1">
    <source>
        <dbReference type="ARBA" id="ARBA00001971"/>
    </source>
</evidence>
<evidence type="ECO:0000256" key="6">
    <source>
        <dbReference type="ARBA" id="ARBA00022723"/>
    </source>
</evidence>
<dbReference type="Gene3D" id="1.20.1300.10">
    <property type="entry name" value="Fumarate reductase/succinate dehydrogenase, transmembrane subunit"/>
    <property type="match status" value="1"/>
</dbReference>
<organism evidence="11 12">
    <name type="scientific">Lamprobacter modestohalophilus</name>
    <dbReference type="NCBI Taxonomy" id="1064514"/>
    <lineage>
        <taxon>Bacteria</taxon>
        <taxon>Pseudomonadati</taxon>
        <taxon>Pseudomonadota</taxon>
        <taxon>Gammaproteobacteria</taxon>
        <taxon>Chromatiales</taxon>
        <taxon>Chromatiaceae</taxon>
        <taxon>Lamprobacter</taxon>
    </lineage>
</organism>
<protein>
    <submittedName>
        <fullName evidence="11">Succinate dehydrogenase</fullName>
    </submittedName>
</protein>
<dbReference type="AlphaFoldDB" id="A0A9X0W9E1"/>
<evidence type="ECO:0000256" key="9">
    <source>
        <dbReference type="ARBA" id="ARBA00023136"/>
    </source>
</evidence>
<dbReference type="GO" id="GO:0016020">
    <property type="term" value="C:membrane"/>
    <property type="evidence" value="ECO:0007669"/>
    <property type="project" value="UniProtKB-SubCell"/>
</dbReference>
<keyword evidence="6" id="KW-0479">Metal-binding</keyword>
<sequence length="218" mass="23773">MSASIQNPHFLLRRLHSLLGLVPVGAFLIFHLWENSQSRFGATHYNEEVVGALQGLNYLLLLELFVIALPLLFHAGYGLLIIRDGQAEPRRYGYLRNWLYWLQRISGLALILFLLLHVGLTRIAGLFDPSISADLFSHMQQALSQPLVFALYLIGVLLAVFHLANGIATAGIVWGLTSSAEAQRRFGWFCAGFGLLLAALGVHGLLGFLIAPGAGGGA</sequence>
<evidence type="ECO:0000256" key="4">
    <source>
        <dbReference type="ARBA" id="ARBA00022617"/>
    </source>
</evidence>
<evidence type="ECO:0000313" key="11">
    <source>
        <dbReference type="EMBL" id="MBK1619100.1"/>
    </source>
</evidence>
<feature type="transmembrane region" description="Helical" evidence="10">
    <location>
        <begin position="101"/>
        <end position="127"/>
    </location>
</feature>
<dbReference type="GO" id="GO:0046872">
    <property type="term" value="F:metal ion binding"/>
    <property type="evidence" value="ECO:0007669"/>
    <property type="project" value="UniProtKB-KW"/>
</dbReference>
<dbReference type="Pfam" id="PF01127">
    <property type="entry name" value="Sdh_cyt"/>
    <property type="match status" value="1"/>
</dbReference>
<evidence type="ECO:0000256" key="10">
    <source>
        <dbReference type="SAM" id="Phobius"/>
    </source>
</evidence>
<dbReference type="InterPro" id="IPR034804">
    <property type="entry name" value="SQR/QFR_C/D"/>
</dbReference>
<evidence type="ECO:0000256" key="7">
    <source>
        <dbReference type="ARBA" id="ARBA00022989"/>
    </source>
</evidence>
<dbReference type="EMBL" id="NRRY01000017">
    <property type="protein sequence ID" value="MBK1619100.1"/>
    <property type="molecule type" value="Genomic_DNA"/>
</dbReference>
<proteinExistence type="predicted"/>
<keyword evidence="7 10" id="KW-1133">Transmembrane helix</keyword>